<dbReference type="Pfam" id="PF03663">
    <property type="entry name" value="Glyco_hydro_76"/>
    <property type="match status" value="1"/>
</dbReference>
<evidence type="ECO:0000313" key="2">
    <source>
        <dbReference type="Proteomes" id="UP000738349"/>
    </source>
</evidence>
<name>A0A9P9FFS0_9HYPO</name>
<reference evidence="1" key="1">
    <citation type="journal article" date="2021" name="Nat. Commun.">
        <title>Genetic determinants of endophytism in the Arabidopsis root mycobiome.</title>
        <authorList>
            <person name="Mesny F."/>
            <person name="Miyauchi S."/>
            <person name="Thiergart T."/>
            <person name="Pickel B."/>
            <person name="Atanasova L."/>
            <person name="Karlsson M."/>
            <person name="Huettel B."/>
            <person name="Barry K.W."/>
            <person name="Haridas S."/>
            <person name="Chen C."/>
            <person name="Bauer D."/>
            <person name="Andreopoulos W."/>
            <person name="Pangilinan J."/>
            <person name="LaButti K."/>
            <person name="Riley R."/>
            <person name="Lipzen A."/>
            <person name="Clum A."/>
            <person name="Drula E."/>
            <person name="Henrissat B."/>
            <person name="Kohler A."/>
            <person name="Grigoriev I.V."/>
            <person name="Martin F.M."/>
            <person name="Hacquard S."/>
        </authorList>
    </citation>
    <scope>NUCLEOTIDE SEQUENCE</scope>
    <source>
        <strain evidence="1">MPI-CAGE-AT-0147</strain>
    </source>
</reference>
<dbReference type="AlphaFoldDB" id="A0A9P9FFS0"/>
<accession>A0A9P9FFS0</accession>
<dbReference type="Gene3D" id="1.50.10.20">
    <property type="match status" value="1"/>
</dbReference>
<dbReference type="InterPro" id="IPR005198">
    <property type="entry name" value="Glyco_hydro_76"/>
</dbReference>
<dbReference type="GO" id="GO:0005975">
    <property type="term" value="P:carbohydrate metabolic process"/>
    <property type="evidence" value="ECO:0007669"/>
    <property type="project" value="InterPro"/>
</dbReference>
<keyword evidence="2" id="KW-1185">Reference proteome</keyword>
<dbReference type="GO" id="GO:0016787">
    <property type="term" value="F:hydrolase activity"/>
    <property type="evidence" value="ECO:0007669"/>
    <property type="project" value="UniProtKB-KW"/>
</dbReference>
<sequence>MLHDFSWGGLIARASFIASTQPRTADVQTYVDRAYTGIERLNSDWYDAATGIWDSAWWNSANALTVLADFTILRLDEANELNIGGIMRTTFNNAQKTQVQTIKTMNQGLMSSVYCIDSSEGCMSKRDFIGKRGFDDFENDYYDDEGWWALAWIRSYDATGDQEYLDMAVSIFEDMQTASGSDCSVGVYWSKDRKYVNAITNELYLTVAASLAQRVSSNSAGYLKIAQRHWNWFSKSGMINDDDLINDGLTSSDCENNGLQTWTYNQGVILGGLVELHLATGDNFYLVSAAKIAKAAINELTNDDGILVETDDCETSSSHCGTDGQQFKGIFIRNLRYLHAVAPQDSFKSFILKNADSIWKNDRDSSNRLGVAWAGPYVDATGPSHSSALDAIVAAIAVADK</sequence>
<dbReference type="EMBL" id="JAGMUV010000004">
    <property type="protein sequence ID" value="KAH7160864.1"/>
    <property type="molecule type" value="Genomic_DNA"/>
</dbReference>
<keyword evidence="1" id="KW-0378">Hydrolase</keyword>
<gene>
    <name evidence="1" type="ORF">EDB81DRAFT_329417</name>
</gene>
<dbReference type="Proteomes" id="UP000738349">
    <property type="component" value="Unassembled WGS sequence"/>
</dbReference>
<dbReference type="PANTHER" id="PTHR47791">
    <property type="entry name" value="MEIOTICALLY UP-REGULATED GENE 191 PROTEIN"/>
    <property type="match status" value="1"/>
</dbReference>
<evidence type="ECO:0000313" key="1">
    <source>
        <dbReference type="EMBL" id="KAH7160864.1"/>
    </source>
</evidence>
<proteinExistence type="predicted"/>
<comment type="caution">
    <text evidence="1">The sequence shown here is derived from an EMBL/GenBank/DDBJ whole genome shotgun (WGS) entry which is preliminary data.</text>
</comment>
<protein>
    <submittedName>
        <fullName evidence="1">Glycoside hydrolase</fullName>
    </submittedName>
</protein>
<dbReference type="OrthoDB" id="9984024at2759"/>
<dbReference type="InterPro" id="IPR053169">
    <property type="entry name" value="MUG_Protein"/>
</dbReference>
<dbReference type="SUPFAM" id="SSF48208">
    <property type="entry name" value="Six-hairpin glycosidases"/>
    <property type="match status" value="1"/>
</dbReference>
<dbReference type="PANTHER" id="PTHR47791:SF1">
    <property type="entry name" value="ENDO MANNANASE, GH76 FAMILY (EUROFUNG)"/>
    <property type="match status" value="1"/>
</dbReference>
<dbReference type="InterPro" id="IPR008928">
    <property type="entry name" value="6-hairpin_glycosidase_sf"/>
</dbReference>
<organism evidence="1 2">
    <name type="scientific">Dactylonectria macrodidyma</name>
    <dbReference type="NCBI Taxonomy" id="307937"/>
    <lineage>
        <taxon>Eukaryota</taxon>
        <taxon>Fungi</taxon>
        <taxon>Dikarya</taxon>
        <taxon>Ascomycota</taxon>
        <taxon>Pezizomycotina</taxon>
        <taxon>Sordariomycetes</taxon>
        <taxon>Hypocreomycetidae</taxon>
        <taxon>Hypocreales</taxon>
        <taxon>Nectriaceae</taxon>
        <taxon>Dactylonectria</taxon>
    </lineage>
</organism>